<feature type="region of interest" description="Disordered" evidence="1">
    <location>
        <begin position="28"/>
        <end position="49"/>
    </location>
</feature>
<proteinExistence type="predicted"/>
<dbReference type="Proteomes" id="UP000325008">
    <property type="component" value="Unassembled WGS sequence"/>
</dbReference>
<sequence length="331" mass="35620">MAGTSQTWGVQGATLLLGIETAAWGQQCEDGGGQQRSASNHNSGGTAQPCLPLPNSSTFLHHGRRYKVSSKCDSLPLLPIFTACSTSIMQFTRLTLFVLAVVAGQVASKSINRPDDPTQFLKTDDNMVGAYCEHKGTVPAGDYACFRLNGDIRQRMQSADDSTKGFVNTAGNMFVVLLDPATKVIEFHTDRTGVWISHPDGNPCVVVTTLNDADWNGNQDGVFVVVCDPDIEEMQFQTDKTTVYMSHPATSECLIVTTVNDADLSVFVVVYKPNSGIWAFQTDKTVVHISQSETSDCLYVTVEDAASAGDDNGHSDHHYACNGDGPIALAD</sequence>
<evidence type="ECO:0000256" key="1">
    <source>
        <dbReference type="SAM" id="MobiDB-lite"/>
    </source>
</evidence>
<dbReference type="EMBL" id="OOIQ01000013">
    <property type="protein sequence ID" value="SPO47361.1"/>
    <property type="molecule type" value="Genomic_DNA"/>
</dbReference>
<accession>A0A5C3FUV1</accession>
<evidence type="ECO:0000313" key="3">
    <source>
        <dbReference type="EMBL" id="SPO47361.1"/>
    </source>
</evidence>
<protein>
    <submittedName>
        <fullName evidence="3">Uncharacterized protein</fullName>
    </submittedName>
</protein>
<evidence type="ECO:0000313" key="4">
    <source>
        <dbReference type="Proteomes" id="UP000325008"/>
    </source>
</evidence>
<feature type="chain" id="PRO_5022761464" evidence="2">
    <location>
        <begin position="26"/>
        <end position="331"/>
    </location>
</feature>
<dbReference type="AlphaFoldDB" id="A0A5C3FUV1"/>
<feature type="signal peptide" evidence="2">
    <location>
        <begin position="1"/>
        <end position="25"/>
    </location>
</feature>
<organism evidence="3 4">
    <name type="scientific">Pseudozyma antarctica</name>
    <name type="common">Yeast</name>
    <name type="synonym">Candida antarctica</name>
    <dbReference type="NCBI Taxonomy" id="84753"/>
    <lineage>
        <taxon>Eukaryota</taxon>
        <taxon>Fungi</taxon>
        <taxon>Dikarya</taxon>
        <taxon>Basidiomycota</taxon>
        <taxon>Ustilaginomycotina</taxon>
        <taxon>Ustilaginomycetes</taxon>
        <taxon>Ustilaginales</taxon>
        <taxon>Ustilaginaceae</taxon>
        <taxon>Moesziomyces</taxon>
    </lineage>
</organism>
<comment type="caution">
    <text evidence="3">The sequence shown here is derived from an EMBL/GenBank/DDBJ whole genome shotgun (WGS) entry which is preliminary data.</text>
</comment>
<reference evidence="3" key="1">
    <citation type="submission" date="2018-03" db="EMBL/GenBank/DDBJ databases">
        <authorList>
            <person name="Guldener U."/>
        </authorList>
    </citation>
    <scope>NUCLEOTIDE SEQUENCE [LARGE SCALE GENOMIC DNA]</scope>
    <source>
        <strain evidence="3">ATCC34888</strain>
    </source>
</reference>
<keyword evidence="2" id="KW-0732">Signal</keyword>
<evidence type="ECO:0000256" key="2">
    <source>
        <dbReference type="SAM" id="SignalP"/>
    </source>
</evidence>
<feature type="compositionally biased region" description="Polar residues" evidence="1">
    <location>
        <begin position="35"/>
        <end position="46"/>
    </location>
</feature>
<keyword evidence="4" id="KW-1185">Reference proteome</keyword>
<gene>
    <name evidence="3" type="ORF">PSANT_05049</name>
</gene>
<name>A0A5C3FUV1_PSEA2</name>